<dbReference type="CDD" id="cd02696">
    <property type="entry name" value="MurNAc-LAA"/>
    <property type="match status" value="1"/>
</dbReference>
<dbReference type="PANTHER" id="PTHR30404">
    <property type="entry name" value="N-ACETYLMURAMOYL-L-ALANINE AMIDASE"/>
    <property type="match status" value="1"/>
</dbReference>
<dbReference type="GO" id="GO:0008745">
    <property type="term" value="F:N-acetylmuramoyl-L-alanine amidase activity"/>
    <property type="evidence" value="ECO:0007669"/>
    <property type="project" value="InterPro"/>
</dbReference>
<dbReference type="InterPro" id="IPR050695">
    <property type="entry name" value="N-acetylmuramoyl_amidase_3"/>
</dbReference>
<evidence type="ECO:0000256" key="1">
    <source>
        <dbReference type="ARBA" id="ARBA00022801"/>
    </source>
</evidence>
<dbReference type="InterPro" id="IPR002508">
    <property type="entry name" value="MurNAc-LAA_cat"/>
</dbReference>
<sequence>RLYENQERKKLVLYISNRRIKISAKSSFIMVDDQPFQMPVIAREEKGDIYLPAQGFLHILKSTTLPGINYDPTREFLDVDVVRFTITAIDVEEKSNGTIVRLKTRKPFSERNISSFINKHGWYYLTIAGGLVDTVALNGTLTRGIVHSVESDQIGETAQVALKLRSNIISHEWYQKLNPNEIVVTLRTPLGKNSTRIKNVKDRWRLNRIVLDAGHGGKDAGTTGKYGTKEKDVVLDITKRVGRLLEKNTGIKVIYTRTEDEWVPLWKRTKLANESNGKIFVSIHVNANPNRKIKGFETYLLQSGKSEDAIEVASRENAVIKLEKDRSQYKELTGENLIMATMAQSMFMKESEDLAAIIQIELDKSIDSPNRGVKQAGFYVLIGASMPNVLVELGFISNPSEERNLKKPGYRQKISESIYNAILKFKSSRERLLAEE</sequence>
<accession>A0A381V2E2</accession>
<keyword evidence="1" id="KW-0378">Hydrolase</keyword>
<dbReference type="FunFam" id="3.40.630.40:FF:000005">
    <property type="entry name" value="N-acetylmuramoyl-L-alanine amidase (AmiA)"/>
    <property type="match status" value="1"/>
</dbReference>
<evidence type="ECO:0000259" key="2">
    <source>
        <dbReference type="SMART" id="SM00646"/>
    </source>
</evidence>
<name>A0A381V2E2_9ZZZZ</name>
<protein>
    <recommendedName>
        <fullName evidence="2">MurNAc-LAA domain-containing protein</fullName>
    </recommendedName>
</protein>
<proteinExistence type="predicted"/>
<dbReference type="SUPFAM" id="SSF53187">
    <property type="entry name" value="Zn-dependent exopeptidases"/>
    <property type="match status" value="1"/>
</dbReference>
<dbReference type="PANTHER" id="PTHR30404:SF0">
    <property type="entry name" value="N-ACETYLMURAMOYL-L-ALANINE AMIDASE AMIC"/>
    <property type="match status" value="1"/>
</dbReference>
<feature type="non-terminal residue" evidence="3">
    <location>
        <position position="1"/>
    </location>
</feature>
<dbReference type="SMART" id="SM00646">
    <property type="entry name" value="Ami_3"/>
    <property type="match status" value="1"/>
</dbReference>
<dbReference type="EMBL" id="UINC01007670">
    <property type="protein sequence ID" value="SVA34532.1"/>
    <property type="molecule type" value="Genomic_DNA"/>
</dbReference>
<dbReference type="Gene3D" id="3.40.630.40">
    <property type="entry name" value="Zn-dependent exopeptidases"/>
    <property type="match status" value="1"/>
</dbReference>
<dbReference type="GO" id="GO:0030288">
    <property type="term" value="C:outer membrane-bounded periplasmic space"/>
    <property type="evidence" value="ECO:0007669"/>
    <property type="project" value="TreeGrafter"/>
</dbReference>
<dbReference type="AlphaFoldDB" id="A0A381V2E2"/>
<organism evidence="3">
    <name type="scientific">marine metagenome</name>
    <dbReference type="NCBI Taxonomy" id="408172"/>
    <lineage>
        <taxon>unclassified sequences</taxon>
        <taxon>metagenomes</taxon>
        <taxon>ecological metagenomes</taxon>
    </lineage>
</organism>
<dbReference type="GO" id="GO:0009253">
    <property type="term" value="P:peptidoglycan catabolic process"/>
    <property type="evidence" value="ECO:0007669"/>
    <property type="project" value="InterPro"/>
</dbReference>
<gene>
    <name evidence="3" type="ORF">METZ01_LOCUS87386</name>
</gene>
<feature type="domain" description="MurNAc-LAA" evidence="2">
    <location>
        <begin position="269"/>
        <end position="423"/>
    </location>
</feature>
<reference evidence="3" key="1">
    <citation type="submission" date="2018-05" db="EMBL/GenBank/DDBJ databases">
        <authorList>
            <person name="Lanie J.A."/>
            <person name="Ng W.-L."/>
            <person name="Kazmierczak K.M."/>
            <person name="Andrzejewski T.M."/>
            <person name="Davidsen T.M."/>
            <person name="Wayne K.J."/>
            <person name="Tettelin H."/>
            <person name="Glass J.I."/>
            <person name="Rusch D."/>
            <person name="Podicherti R."/>
            <person name="Tsui H.-C.T."/>
            <person name="Winkler M.E."/>
        </authorList>
    </citation>
    <scope>NUCLEOTIDE SEQUENCE</scope>
</reference>
<evidence type="ECO:0000313" key="3">
    <source>
        <dbReference type="EMBL" id="SVA34532.1"/>
    </source>
</evidence>
<dbReference type="Pfam" id="PF01520">
    <property type="entry name" value="Amidase_3"/>
    <property type="match status" value="1"/>
</dbReference>